<dbReference type="InterPro" id="IPR052071">
    <property type="entry name" value="SCUB_EGF-like_domain"/>
</dbReference>
<evidence type="ECO:0000256" key="2">
    <source>
        <dbReference type="ARBA" id="ARBA00022729"/>
    </source>
</evidence>
<keyword evidence="3" id="KW-0677">Repeat</keyword>
<dbReference type="FunFam" id="2.10.25.10:FF:000035">
    <property type="entry name" value="Signal peptide, CUB domain and EGF-like domain-containing 2"/>
    <property type="match status" value="1"/>
</dbReference>
<dbReference type="GO" id="GO:0009986">
    <property type="term" value="C:cell surface"/>
    <property type="evidence" value="ECO:0007669"/>
    <property type="project" value="TreeGrafter"/>
</dbReference>
<dbReference type="InterPro" id="IPR018097">
    <property type="entry name" value="EGF_Ca-bd_CS"/>
</dbReference>
<reference evidence="7 8" key="1">
    <citation type="journal article" date="2019" name="Sci. Data">
        <title>Hybrid genome assembly and annotation of Danionella translucida.</title>
        <authorList>
            <person name="Kadobianskyi M."/>
            <person name="Schulze L."/>
            <person name="Schuelke M."/>
            <person name="Judkewitz B."/>
        </authorList>
    </citation>
    <scope>NUCLEOTIDE SEQUENCE [LARGE SCALE GENOMIC DNA]</scope>
    <source>
        <strain evidence="7 8">Bolton</strain>
    </source>
</reference>
<evidence type="ECO:0000259" key="6">
    <source>
        <dbReference type="PROSITE" id="PS50026"/>
    </source>
</evidence>
<evidence type="ECO:0000256" key="4">
    <source>
        <dbReference type="ARBA" id="ARBA00023157"/>
    </source>
</evidence>
<dbReference type="GO" id="GO:0005509">
    <property type="term" value="F:calcium ion binding"/>
    <property type="evidence" value="ECO:0007669"/>
    <property type="project" value="InterPro"/>
</dbReference>
<evidence type="ECO:0000313" key="7">
    <source>
        <dbReference type="EMBL" id="TRY58224.1"/>
    </source>
</evidence>
<evidence type="ECO:0000256" key="1">
    <source>
        <dbReference type="ARBA" id="ARBA00022536"/>
    </source>
</evidence>
<dbReference type="PROSITE" id="PS01186">
    <property type="entry name" value="EGF_2"/>
    <property type="match status" value="2"/>
</dbReference>
<dbReference type="PROSITE" id="PS00010">
    <property type="entry name" value="ASX_HYDROXYL"/>
    <property type="match status" value="2"/>
</dbReference>
<comment type="caution">
    <text evidence="7">The sequence shown here is derived from an EMBL/GenBank/DDBJ whole genome shotgun (WGS) entry which is preliminary data.</text>
</comment>
<name>A0A553MYF4_9TELE</name>
<keyword evidence="2" id="KW-0732">Signal</keyword>
<sequence length="247" mass="27837">MPVFPLLFNKGEPHPFNHSKKRSRVLTSFPVAFTDVDECAEALDSCSIDAICQNTIRSYKCICKSGYKGDGKHCEGGIGSIQEEKNVEWLSKLSDYKAEQGILDIDECASEYNGGCVHECINIPGNYRCTCYDGFRLAHDGHNCLGERPMRSTRSSSHQCLGEISGKHTRELMFLRSPGSRGQSFRVRGVKLKEMCLCWAEIYMVFESYSDSCFKLEADVPEPRLSLASEDVMCLCFQRFVSERTCL</sequence>
<dbReference type="AlphaFoldDB" id="A0A553MYF4"/>
<dbReference type="SUPFAM" id="SSF57196">
    <property type="entry name" value="EGF/Laminin"/>
    <property type="match status" value="2"/>
</dbReference>
<dbReference type="Pfam" id="PF12947">
    <property type="entry name" value="EGF_3"/>
    <property type="match status" value="1"/>
</dbReference>
<dbReference type="InterPro" id="IPR000152">
    <property type="entry name" value="EGF-type_Asp/Asn_hydroxyl_site"/>
</dbReference>
<dbReference type="GO" id="GO:0030855">
    <property type="term" value="P:epithelial cell differentiation"/>
    <property type="evidence" value="ECO:0007669"/>
    <property type="project" value="UniProtKB-ARBA"/>
</dbReference>
<dbReference type="PROSITE" id="PS50026">
    <property type="entry name" value="EGF_3"/>
    <property type="match status" value="1"/>
</dbReference>
<dbReference type="Gene3D" id="2.10.25.10">
    <property type="entry name" value="Laminin"/>
    <property type="match status" value="2"/>
</dbReference>
<dbReference type="InterPro" id="IPR001881">
    <property type="entry name" value="EGF-like_Ca-bd_dom"/>
</dbReference>
<accession>A0A553MYF4</accession>
<keyword evidence="8" id="KW-1185">Reference proteome</keyword>
<dbReference type="GO" id="GO:0005615">
    <property type="term" value="C:extracellular space"/>
    <property type="evidence" value="ECO:0007669"/>
    <property type="project" value="TreeGrafter"/>
</dbReference>
<evidence type="ECO:0000256" key="3">
    <source>
        <dbReference type="ARBA" id="ARBA00022737"/>
    </source>
</evidence>
<comment type="caution">
    <text evidence="5">Lacks conserved residue(s) required for the propagation of feature annotation.</text>
</comment>
<dbReference type="InterPro" id="IPR024731">
    <property type="entry name" value="NELL2-like_EGF"/>
</dbReference>
<keyword evidence="4" id="KW-1015">Disulfide bond</keyword>
<organism evidence="7 8">
    <name type="scientific">Danionella cerebrum</name>
    <dbReference type="NCBI Taxonomy" id="2873325"/>
    <lineage>
        <taxon>Eukaryota</taxon>
        <taxon>Metazoa</taxon>
        <taxon>Chordata</taxon>
        <taxon>Craniata</taxon>
        <taxon>Vertebrata</taxon>
        <taxon>Euteleostomi</taxon>
        <taxon>Actinopterygii</taxon>
        <taxon>Neopterygii</taxon>
        <taxon>Teleostei</taxon>
        <taxon>Ostariophysi</taxon>
        <taxon>Cypriniformes</taxon>
        <taxon>Danionidae</taxon>
        <taxon>Danioninae</taxon>
        <taxon>Danionella</taxon>
    </lineage>
</organism>
<dbReference type="PANTHER" id="PTHR24046:SF2">
    <property type="entry name" value="SIGNAL PEPTIDE, CUB AND EGF-LIKE DOMAIN-CONTAINING PROTEIN 3"/>
    <property type="match status" value="1"/>
</dbReference>
<dbReference type="InterPro" id="IPR000742">
    <property type="entry name" value="EGF"/>
</dbReference>
<dbReference type="Proteomes" id="UP000316079">
    <property type="component" value="Unassembled WGS sequence"/>
</dbReference>
<gene>
    <name evidence="7" type="ORF">DNTS_008566</name>
</gene>
<dbReference type="Pfam" id="PF14670">
    <property type="entry name" value="FXa_inhibition"/>
    <property type="match status" value="1"/>
</dbReference>
<protein>
    <recommendedName>
        <fullName evidence="6">EGF-like domain-containing protein</fullName>
    </recommendedName>
</protein>
<proteinExistence type="predicted"/>
<dbReference type="FunFam" id="2.10.25.10:FF:000038">
    <property type="entry name" value="Fibrillin 2"/>
    <property type="match status" value="1"/>
</dbReference>
<evidence type="ECO:0000313" key="8">
    <source>
        <dbReference type="Proteomes" id="UP000316079"/>
    </source>
</evidence>
<dbReference type="EMBL" id="SRMA01027201">
    <property type="protein sequence ID" value="TRY58224.1"/>
    <property type="molecule type" value="Genomic_DNA"/>
</dbReference>
<dbReference type="SMART" id="SM00181">
    <property type="entry name" value="EGF"/>
    <property type="match status" value="2"/>
</dbReference>
<dbReference type="GO" id="GO:0007165">
    <property type="term" value="P:signal transduction"/>
    <property type="evidence" value="ECO:0007669"/>
    <property type="project" value="TreeGrafter"/>
</dbReference>
<dbReference type="PANTHER" id="PTHR24046">
    <property type="entry name" value="SIGNAL PEPTIDE, CUB AND EGF-LIKE DOMAIN-CONTAINING"/>
    <property type="match status" value="1"/>
</dbReference>
<evidence type="ECO:0000256" key="5">
    <source>
        <dbReference type="PROSITE-ProRule" id="PRU00076"/>
    </source>
</evidence>
<dbReference type="CDD" id="cd00054">
    <property type="entry name" value="EGF_CA"/>
    <property type="match status" value="2"/>
</dbReference>
<feature type="domain" description="EGF-like" evidence="6">
    <location>
        <begin position="35"/>
        <end position="75"/>
    </location>
</feature>
<dbReference type="SMART" id="SM00179">
    <property type="entry name" value="EGF_CA"/>
    <property type="match status" value="2"/>
</dbReference>
<dbReference type="PROSITE" id="PS01187">
    <property type="entry name" value="EGF_CA"/>
    <property type="match status" value="2"/>
</dbReference>
<dbReference type="OrthoDB" id="9644116at2759"/>
<dbReference type="STRING" id="623744.A0A553MYF4"/>
<keyword evidence="1 5" id="KW-0245">EGF-like domain</keyword>